<sequence>MSLTCGDSAVLVGDGWRAVEVEQGLHHAQERSEISALFCQPVRMTTIL</sequence>
<comment type="caution">
    <text evidence="1">The sequence shown here is derived from an EMBL/GenBank/DDBJ whole genome shotgun (WGS) entry which is preliminary data.</text>
</comment>
<dbReference type="AlphaFoldDB" id="A0A7C9J8D4"/>
<dbReference type="Proteomes" id="UP000479526">
    <property type="component" value="Unassembled WGS sequence"/>
</dbReference>
<keyword evidence="2" id="KW-1185">Reference proteome</keyword>
<dbReference type="EMBL" id="WXEW01000016">
    <property type="protein sequence ID" value="NAS27367.1"/>
    <property type="molecule type" value="Genomic_DNA"/>
</dbReference>
<evidence type="ECO:0000313" key="2">
    <source>
        <dbReference type="Proteomes" id="UP000479526"/>
    </source>
</evidence>
<dbReference type="RefSeq" id="WP_161484303.1">
    <property type="nucleotide sequence ID" value="NZ_WXEW01000016.1"/>
</dbReference>
<gene>
    <name evidence="1" type="ORF">GT755_37575</name>
</gene>
<evidence type="ECO:0000313" key="1">
    <source>
        <dbReference type="EMBL" id="NAS27367.1"/>
    </source>
</evidence>
<accession>A0A7C9J8D4</accession>
<organism evidence="1 2">
    <name type="scientific">Herbidospora solisilvae</name>
    <dbReference type="NCBI Taxonomy" id="2696284"/>
    <lineage>
        <taxon>Bacteria</taxon>
        <taxon>Bacillati</taxon>
        <taxon>Actinomycetota</taxon>
        <taxon>Actinomycetes</taxon>
        <taxon>Streptosporangiales</taxon>
        <taxon>Streptosporangiaceae</taxon>
        <taxon>Herbidospora</taxon>
    </lineage>
</organism>
<reference evidence="1 2" key="1">
    <citation type="submission" date="2020-01" db="EMBL/GenBank/DDBJ databases">
        <title>Herbidospora sp. NEAU-GS84 nov., a novel actinomycete isolated from soil.</title>
        <authorList>
            <person name="Han L."/>
        </authorList>
    </citation>
    <scope>NUCLEOTIDE SEQUENCE [LARGE SCALE GENOMIC DNA]</scope>
    <source>
        <strain evidence="1 2">NEAU-GS84</strain>
    </source>
</reference>
<protein>
    <submittedName>
        <fullName evidence="1">Uncharacterized protein</fullName>
    </submittedName>
</protein>
<name>A0A7C9J8D4_9ACTN</name>
<proteinExistence type="predicted"/>